<dbReference type="SUPFAM" id="SSF81296">
    <property type="entry name" value="E set domains"/>
    <property type="match status" value="1"/>
</dbReference>
<evidence type="ECO:0000256" key="1">
    <source>
        <dbReference type="ARBA" id="ARBA00001924"/>
    </source>
</evidence>
<keyword evidence="3 7" id="KW-0349">Heme</keyword>
<evidence type="ECO:0000256" key="4">
    <source>
        <dbReference type="ARBA" id="ARBA00022723"/>
    </source>
</evidence>
<dbReference type="PRINTS" id="PR00363">
    <property type="entry name" value="CYTOCHROMEB5"/>
</dbReference>
<dbReference type="GO" id="GO:0006790">
    <property type="term" value="P:sulfur compound metabolic process"/>
    <property type="evidence" value="ECO:0007669"/>
    <property type="project" value="TreeGrafter"/>
</dbReference>
<evidence type="ECO:0000256" key="3">
    <source>
        <dbReference type="ARBA" id="ARBA00022617"/>
    </source>
</evidence>
<dbReference type="SUPFAM" id="SSF55856">
    <property type="entry name" value="Cytochrome b5-like heme/steroid binding domain"/>
    <property type="match status" value="1"/>
</dbReference>
<dbReference type="GO" id="GO:0043546">
    <property type="term" value="F:molybdopterin cofactor binding"/>
    <property type="evidence" value="ECO:0007669"/>
    <property type="project" value="TreeGrafter"/>
</dbReference>
<dbReference type="SMART" id="SM01117">
    <property type="entry name" value="Cyt-b5"/>
    <property type="match status" value="1"/>
</dbReference>
<keyword evidence="8" id="KW-0732">Signal</keyword>
<evidence type="ECO:0000256" key="8">
    <source>
        <dbReference type="SAM" id="SignalP"/>
    </source>
</evidence>
<dbReference type="FunFam" id="3.10.120.10:FF:000007">
    <property type="entry name" value="Sulfite oxidase, mitochondrial"/>
    <property type="match status" value="1"/>
</dbReference>
<keyword evidence="6 7" id="KW-0408">Iron</keyword>
<evidence type="ECO:0000313" key="11">
    <source>
        <dbReference type="Proteomes" id="UP000007800"/>
    </source>
</evidence>
<dbReference type="GO" id="GO:0030151">
    <property type="term" value="F:molybdenum ion binding"/>
    <property type="evidence" value="ECO:0007669"/>
    <property type="project" value="InterPro"/>
</dbReference>
<dbReference type="InterPro" id="IPR008335">
    <property type="entry name" value="Mopterin_OxRdtase_euk"/>
</dbReference>
<dbReference type="Pfam" id="PF00173">
    <property type="entry name" value="Cyt-b5"/>
    <property type="match status" value="1"/>
</dbReference>
<evidence type="ECO:0000256" key="2">
    <source>
        <dbReference type="ARBA" id="ARBA00022505"/>
    </source>
</evidence>
<dbReference type="GO" id="GO:0020037">
    <property type="term" value="F:heme binding"/>
    <property type="evidence" value="ECO:0007669"/>
    <property type="project" value="UniProtKB-UniRule"/>
</dbReference>
<dbReference type="PANTHER" id="PTHR19372">
    <property type="entry name" value="SULFITE REDUCTASE"/>
    <property type="match status" value="1"/>
</dbReference>
<dbReference type="InterPro" id="IPR018506">
    <property type="entry name" value="Cyt_B5_heme-BS"/>
</dbReference>
<comment type="similarity">
    <text evidence="7">Belongs to the cytochrome b5 family.</text>
</comment>
<evidence type="ECO:0000256" key="5">
    <source>
        <dbReference type="ARBA" id="ARBA00023002"/>
    </source>
</evidence>
<keyword evidence="4 7" id="KW-0479">Metal-binding</keyword>
<dbReference type="InterPro" id="IPR036400">
    <property type="entry name" value="Cyt_B5-like_heme/steroid_sf"/>
</dbReference>
<keyword evidence="2" id="KW-0500">Molybdenum</keyword>
<name>C5LG14_PERM5</name>
<dbReference type="GO" id="GO:0005739">
    <property type="term" value="C:mitochondrion"/>
    <property type="evidence" value="ECO:0007669"/>
    <property type="project" value="TreeGrafter"/>
</dbReference>
<dbReference type="Pfam" id="PF03404">
    <property type="entry name" value="Mo-co_dimer"/>
    <property type="match status" value="1"/>
</dbReference>
<feature type="domain" description="Cytochrome b5 heme-binding" evidence="9">
    <location>
        <begin position="43"/>
        <end position="123"/>
    </location>
</feature>
<sequence length="418" mass="46480">MAVALLVGSALTPCDSGTFCEESAVEGVEGKWHPHFGEPVDGLKTYKIAQVAEHNKEGSTVWVTFKQGVYDITEFVAKHPGGKDKILMAAGGAVDEFWRLYRQHLQLPEISFMLEEMRIGNLDPEEYAQANLESVKSLGWNPGAISNAIWTGPRLREVLQYVYGDMGVPDEVTTDGHVQFWGRDGDGQHNYGASVPAPKVFSDNGDVILALEMNGEPLPIDHGWPVRVLVPGSAGARNVKWLSRVCLELEESPSFWQKNDYKFLQVSFEHSEDNAEDAEALQMIRTSLYAKGEVAGSNPGNGILTRFMYAYSGGGRRVKEVDVSIDGGKTWSQAMMEGHPEVRHDRNWSWVLWSAVISIPPGLINVGTPEEEEEVEIIVRAFDDANNTQPERSATIWNVRGLVNNSWHKVKVRVSREM</sequence>
<evidence type="ECO:0000259" key="9">
    <source>
        <dbReference type="PROSITE" id="PS50255"/>
    </source>
</evidence>
<accession>C5LG14</accession>
<dbReference type="PROSITE" id="PS00191">
    <property type="entry name" value="CYTOCHROME_B5_1"/>
    <property type="match status" value="1"/>
</dbReference>
<dbReference type="InterPro" id="IPR005066">
    <property type="entry name" value="MoCF_OxRdtse_dimer"/>
</dbReference>
<dbReference type="InterPro" id="IPR001199">
    <property type="entry name" value="Cyt_B5-like_heme/steroid-bd"/>
</dbReference>
<protein>
    <submittedName>
        <fullName evidence="10">Sulfite oxidase, putative</fullName>
    </submittedName>
</protein>
<keyword evidence="5" id="KW-0560">Oxidoreductase</keyword>
<dbReference type="Gene3D" id="3.10.120.10">
    <property type="entry name" value="Cytochrome b5-like heme/steroid binding domain"/>
    <property type="match status" value="1"/>
</dbReference>
<dbReference type="Gene3D" id="2.60.40.650">
    <property type="match status" value="1"/>
</dbReference>
<dbReference type="Gene3D" id="3.90.420.10">
    <property type="entry name" value="Oxidoreductase, molybdopterin-binding domain"/>
    <property type="match status" value="1"/>
</dbReference>
<dbReference type="EMBL" id="GG681723">
    <property type="protein sequence ID" value="EER04269.1"/>
    <property type="molecule type" value="Genomic_DNA"/>
</dbReference>
<dbReference type="Pfam" id="PF00174">
    <property type="entry name" value="Oxidored_molyb"/>
    <property type="match status" value="1"/>
</dbReference>
<dbReference type="InterPro" id="IPR000572">
    <property type="entry name" value="OxRdtase_Mopterin-bd_dom"/>
</dbReference>
<feature type="signal peptide" evidence="8">
    <location>
        <begin position="1"/>
        <end position="16"/>
    </location>
</feature>
<reference evidence="10 11" key="1">
    <citation type="submission" date="2008-07" db="EMBL/GenBank/DDBJ databases">
        <authorList>
            <person name="El-Sayed N."/>
            <person name="Caler E."/>
            <person name="Inman J."/>
            <person name="Amedeo P."/>
            <person name="Hass B."/>
            <person name="Wortman J."/>
        </authorList>
    </citation>
    <scope>NUCLEOTIDE SEQUENCE [LARGE SCALE GENOMIC DNA]</scope>
    <source>
        <strain evidence="11">ATCC 50983 / TXsc</strain>
    </source>
</reference>
<dbReference type="InParanoid" id="C5LG14"/>
<evidence type="ECO:0000256" key="7">
    <source>
        <dbReference type="RuleBase" id="RU362121"/>
    </source>
</evidence>
<dbReference type="RefSeq" id="XP_002772453.1">
    <property type="nucleotide sequence ID" value="XM_002772407.1"/>
</dbReference>
<dbReference type="PANTHER" id="PTHR19372:SF7">
    <property type="entry name" value="SULFITE OXIDASE, MITOCHONDRIAL"/>
    <property type="match status" value="1"/>
</dbReference>
<proteinExistence type="inferred from homology"/>
<dbReference type="InterPro" id="IPR036374">
    <property type="entry name" value="OxRdtase_Mopterin-bd_sf"/>
</dbReference>
<dbReference type="InterPro" id="IPR014756">
    <property type="entry name" value="Ig_E-set"/>
</dbReference>
<evidence type="ECO:0000313" key="10">
    <source>
        <dbReference type="EMBL" id="EER04269.1"/>
    </source>
</evidence>
<dbReference type="GeneID" id="9045867"/>
<evidence type="ECO:0000256" key="6">
    <source>
        <dbReference type="ARBA" id="ARBA00023004"/>
    </source>
</evidence>
<dbReference type="Proteomes" id="UP000007800">
    <property type="component" value="Unassembled WGS sequence"/>
</dbReference>
<dbReference type="OrthoDB" id="260519at2759"/>
<dbReference type="PROSITE" id="PS50255">
    <property type="entry name" value="CYTOCHROME_B5_2"/>
    <property type="match status" value="1"/>
</dbReference>
<dbReference type="SUPFAM" id="SSF56524">
    <property type="entry name" value="Oxidoreductase molybdopterin-binding domain"/>
    <property type="match status" value="1"/>
</dbReference>
<dbReference type="GO" id="GO:0008482">
    <property type="term" value="F:sulfite oxidase activity"/>
    <property type="evidence" value="ECO:0007669"/>
    <property type="project" value="TreeGrafter"/>
</dbReference>
<feature type="chain" id="PRO_5002953076" evidence="8">
    <location>
        <begin position="17"/>
        <end position="418"/>
    </location>
</feature>
<organism evidence="11">
    <name type="scientific">Perkinsus marinus (strain ATCC 50983 / TXsc)</name>
    <dbReference type="NCBI Taxonomy" id="423536"/>
    <lineage>
        <taxon>Eukaryota</taxon>
        <taxon>Sar</taxon>
        <taxon>Alveolata</taxon>
        <taxon>Perkinsozoa</taxon>
        <taxon>Perkinsea</taxon>
        <taxon>Perkinsida</taxon>
        <taxon>Perkinsidae</taxon>
        <taxon>Perkinsus</taxon>
    </lineage>
</organism>
<gene>
    <name evidence="10" type="ORF">Pmar_PMAR021773</name>
</gene>
<dbReference type="PRINTS" id="PR00407">
    <property type="entry name" value="EUMOPTERIN"/>
</dbReference>
<dbReference type="AlphaFoldDB" id="C5LG14"/>
<keyword evidence="11" id="KW-1185">Reference proteome</keyword>
<comment type="cofactor">
    <cofactor evidence="1">
        <name>Mo-molybdopterin</name>
        <dbReference type="ChEBI" id="CHEBI:71302"/>
    </cofactor>
</comment>